<keyword evidence="6 12" id="KW-0028">Amino-acid biosynthesis</keyword>
<reference evidence="14 15" key="1">
    <citation type="submission" date="2024-02" db="EMBL/GenBank/DDBJ databases">
        <title>High-quality chromosome-scale genome assembly of Pensacola bahiagrass (Paspalum notatum Flugge var. saurae).</title>
        <authorList>
            <person name="Vega J.M."/>
            <person name="Podio M."/>
            <person name="Orjuela J."/>
            <person name="Siena L.A."/>
            <person name="Pessino S.C."/>
            <person name="Combes M.C."/>
            <person name="Mariac C."/>
            <person name="Albertini E."/>
            <person name="Pupilli F."/>
            <person name="Ortiz J.P.A."/>
            <person name="Leblanc O."/>
        </authorList>
    </citation>
    <scope>NUCLEOTIDE SEQUENCE [LARGE SCALE GENOMIC DNA]</scope>
    <source>
        <strain evidence="14">R1</strain>
        <tissue evidence="14">Leaf</tissue>
    </source>
</reference>
<evidence type="ECO:0000313" key="15">
    <source>
        <dbReference type="Proteomes" id="UP001341281"/>
    </source>
</evidence>
<keyword evidence="5" id="KW-0150">Chloroplast</keyword>
<keyword evidence="10 12" id="KW-0057">Aromatic amino acid biosynthesis</keyword>
<comment type="pathway">
    <text evidence="2 12">Metabolic intermediate biosynthesis; chorismate biosynthesis; chorismate from D-erythrose 4-phosphate and phosphoenolpyruvate: step 6/7.</text>
</comment>
<dbReference type="PROSITE" id="PS00885">
    <property type="entry name" value="EPSP_SYNTHASE_2"/>
    <property type="match status" value="1"/>
</dbReference>
<dbReference type="CDD" id="cd01556">
    <property type="entry name" value="EPSP_synthase"/>
    <property type="match status" value="1"/>
</dbReference>
<dbReference type="InterPro" id="IPR006264">
    <property type="entry name" value="EPSP_synthase"/>
</dbReference>
<dbReference type="HAMAP" id="MF_00210">
    <property type="entry name" value="EPSP_synth"/>
    <property type="match status" value="1"/>
</dbReference>
<evidence type="ECO:0000313" key="14">
    <source>
        <dbReference type="EMBL" id="WVZ82731.1"/>
    </source>
</evidence>
<evidence type="ECO:0000256" key="9">
    <source>
        <dbReference type="ARBA" id="ARBA00022946"/>
    </source>
</evidence>
<dbReference type="PROSITE" id="PS00104">
    <property type="entry name" value="EPSP_SYNTHASE_1"/>
    <property type="match status" value="1"/>
</dbReference>
<proteinExistence type="inferred from homology"/>
<comment type="subcellular location">
    <subcellularLocation>
        <location evidence="1">Plastid</location>
        <location evidence="1">Chloroplast</location>
    </subcellularLocation>
</comment>
<keyword evidence="9" id="KW-0809">Transit peptide</keyword>
<evidence type="ECO:0000256" key="3">
    <source>
        <dbReference type="ARBA" id="ARBA00009948"/>
    </source>
</evidence>
<evidence type="ECO:0000256" key="2">
    <source>
        <dbReference type="ARBA" id="ARBA00004811"/>
    </source>
</evidence>
<dbReference type="GO" id="GO:0003866">
    <property type="term" value="F:3-phosphoshikimate 1-carboxyvinyltransferase activity"/>
    <property type="evidence" value="ECO:0007669"/>
    <property type="project" value="UniProtKB-UniRule"/>
</dbReference>
<dbReference type="AlphaFoldDB" id="A0AAQ3X2T7"/>
<dbReference type="FunFam" id="3.65.10.10:FF:000009">
    <property type="entry name" value="3-phosphoshikimate 1-carboxyvinyltransferase"/>
    <property type="match status" value="1"/>
</dbReference>
<evidence type="ECO:0000256" key="1">
    <source>
        <dbReference type="ARBA" id="ARBA00004229"/>
    </source>
</evidence>
<sequence length="808" mass="86520">MAAAMASTAAAAATASPDLAAAPDLLSRRHRPNTARPSARIPAAAYGLRARGRRAGVAVVAAAAAAPAKAGAEEIVLQPIREISGTVKLPGSKSLSNRILLLAALSEGTTVVDNLLNSEDVHYMLGALKTLGLSVEADKAAKRAVVVGCGGKFPEKGDKEEVQLFLGNAGTAMRPLTAAVTAAGGNTTYVLDGVPRMRERPIGDLVVGLKQLGADVDCFLGTDCPPVRVKGIGGLPGGKVKLSGSISSQYLSALLMAAPLALGDVEIEIIDKLISIPYVEMTLRLMERFGVKAEHSDSWDRFYIKGGQKYKSPQNAYVEGDASSASYFLAGAAITGGTVTVEGCGTTSLQGDVKFAEVLEMMGAKVTWTETSVTVTGPPREPFGRKHLKAIDVNMNKMPDVAMTLAVVALFADGPTAIRDVASWRVKETERMVAIRTELTKLGASVEEGPDYCIITPPEKLSVTAIDTYDDHRMAMAFSLAACAEVPVTIRDPGCTRKTFPDYFDVLSTFAYVTPMSLCLLCPLPVYSPLFLLRKVSLIAATFFLHWTTVLPGTAAATRSHLWLASLGKAFKAWTRASTCASVQASGTVAEGALFGTGSAGALPLAVWLLAGCATALDDVAPVPSVEELAVSSRVERGEAIDWAGLRFSRKESKAFVESGFCRRTDFVALRISSTDLPVPINSETTSHLLELRILPLHPPLMFTGFSLLQVILIIIWKFPPALEIVPEIVELVNFFYRSSIIPKRRNRLDNRPASISHEGWAENLEEVLWGTAVRRNIQRHAIYDLLGISDQKTIFLELHTENTAMRS</sequence>
<accession>A0AAQ3X2T7</accession>
<dbReference type="SUPFAM" id="SSF55205">
    <property type="entry name" value="EPT/RTPC-like"/>
    <property type="match status" value="1"/>
</dbReference>
<evidence type="ECO:0000256" key="10">
    <source>
        <dbReference type="ARBA" id="ARBA00023141"/>
    </source>
</evidence>
<name>A0AAQ3X2T7_PASNO</name>
<dbReference type="NCBIfam" id="TIGR01356">
    <property type="entry name" value="aroA"/>
    <property type="match status" value="1"/>
</dbReference>
<dbReference type="Proteomes" id="UP001341281">
    <property type="component" value="Chromosome 06"/>
</dbReference>
<dbReference type="PANTHER" id="PTHR21090">
    <property type="entry name" value="AROM/DEHYDROQUINATE SYNTHASE"/>
    <property type="match status" value="1"/>
</dbReference>
<dbReference type="EC" id="2.5.1.19" evidence="4 12"/>
<evidence type="ECO:0000256" key="12">
    <source>
        <dbReference type="RuleBase" id="RU004164"/>
    </source>
</evidence>
<dbReference type="GO" id="GO:0009073">
    <property type="term" value="P:aromatic amino acid family biosynthetic process"/>
    <property type="evidence" value="ECO:0007669"/>
    <property type="project" value="UniProtKB-UniRule"/>
</dbReference>
<dbReference type="FunFam" id="3.65.10.10:FF:000004">
    <property type="entry name" value="3-phosphoshikimate 1-carboxyvinyltransferase"/>
    <property type="match status" value="1"/>
</dbReference>
<evidence type="ECO:0000259" key="13">
    <source>
        <dbReference type="Pfam" id="PF00275"/>
    </source>
</evidence>
<dbReference type="EMBL" id="CP144750">
    <property type="protein sequence ID" value="WVZ82731.1"/>
    <property type="molecule type" value="Genomic_DNA"/>
</dbReference>
<evidence type="ECO:0000256" key="11">
    <source>
        <dbReference type="ARBA" id="ARBA00044633"/>
    </source>
</evidence>
<keyword evidence="8 12" id="KW-0808">Transferase</keyword>
<comment type="similarity">
    <text evidence="3 12">Belongs to the EPSP synthase family.</text>
</comment>
<dbReference type="PANTHER" id="PTHR21090:SF5">
    <property type="entry name" value="PENTAFUNCTIONAL AROM POLYPEPTIDE"/>
    <property type="match status" value="1"/>
</dbReference>
<keyword evidence="7" id="KW-0934">Plastid</keyword>
<dbReference type="InterPro" id="IPR001986">
    <property type="entry name" value="Enolpyruvate_Tfrase_dom"/>
</dbReference>
<organism evidence="14 15">
    <name type="scientific">Paspalum notatum var. saurae</name>
    <dbReference type="NCBI Taxonomy" id="547442"/>
    <lineage>
        <taxon>Eukaryota</taxon>
        <taxon>Viridiplantae</taxon>
        <taxon>Streptophyta</taxon>
        <taxon>Embryophyta</taxon>
        <taxon>Tracheophyta</taxon>
        <taxon>Spermatophyta</taxon>
        <taxon>Magnoliopsida</taxon>
        <taxon>Liliopsida</taxon>
        <taxon>Poales</taxon>
        <taxon>Poaceae</taxon>
        <taxon>PACMAD clade</taxon>
        <taxon>Panicoideae</taxon>
        <taxon>Andropogonodae</taxon>
        <taxon>Paspaleae</taxon>
        <taxon>Paspalinae</taxon>
        <taxon>Paspalum</taxon>
    </lineage>
</organism>
<dbReference type="Gene3D" id="3.65.10.10">
    <property type="entry name" value="Enolpyruvate transferase domain"/>
    <property type="match status" value="2"/>
</dbReference>
<dbReference type="InterPro" id="IPR036968">
    <property type="entry name" value="Enolpyruvate_Tfrase_sf"/>
</dbReference>
<dbReference type="Pfam" id="PF00275">
    <property type="entry name" value="EPSP_synthase"/>
    <property type="match status" value="1"/>
</dbReference>
<dbReference type="InterPro" id="IPR023193">
    <property type="entry name" value="EPSP_synthase_CS"/>
</dbReference>
<keyword evidence="15" id="KW-1185">Reference proteome</keyword>
<evidence type="ECO:0000256" key="8">
    <source>
        <dbReference type="ARBA" id="ARBA00022679"/>
    </source>
</evidence>
<evidence type="ECO:0000256" key="7">
    <source>
        <dbReference type="ARBA" id="ARBA00022640"/>
    </source>
</evidence>
<dbReference type="GO" id="GO:0009507">
    <property type="term" value="C:chloroplast"/>
    <property type="evidence" value="ECO:0007669"/>
    <property type="project" value="UniProtKB-SubCell"/>
</dbReference>
<evidence type="ECO:0000256" key="4">
    <source>
        <dbReference type="ARBA" id="ARBA00012450"/>
    </source>
</evidence>
<evidence type="ECO:0000256" key="6">
    <source>
        <dbReference type="ARBA" id="ARBA00022605"/>
    </source>
</evidence>
<protein>
    <recommendedName>
        <fullName evidence="4 12">3-phosphoshikimate 1-carboxyvinyltransferase</fullName>
        <ecNumber evidence="4 12">2.5.1.19</ecNumber>
    </recommendedName>
</protein>
<dbReference type="GO" id="GO:0009423">
    <property type="term" value="P:chorismate biosynthetic process"/>
    <property type="evidence" value="ECO:0007669"/>
    <property type="project" value="UniProtKB-UniRule"/>
</dbReference>
<dbReference type="InterPro" id="IPR013792">
    <property type="entry name" value="RNA3'P_cycl/enolpyr_Trfase_a/b"/>
</dbReference>
<evidence type="ECO:0000256" key="5">
    <source>
        <dbReference type="ARBA" id="ARBA00022528"/>
    </source>
</evidence>
<feature type="domain" description="Enolpyruvate transferase" evidence="13">
    <location>
        <begin position="78"/>
        <end position="507"/>
    </location>
</feature>
<dbReference type="GO" id="GO:0008652">
    <property type="term" value="P:amino acid biosynthetic process"/>
    <property type="evidence" value="ECO:0007669"/>
    <property type="project" value="UniProtKB-KW"/>
</dbReference>
<comment type="catalytic activity">
    <reaction evidence="11">
        <text>3-phosphoshikimate + phosphoenolpyruvate = 5-O-(1-carboxyvinyl)-3-phosphoshikimate + phosphate</text>
        <dbReference type="Rhea" id="RHEA:21256"/>
        <dbReference type="ChEBI" id="CHEBI:43474"/>
        <dbReference type="ChEBI" id="CHEBI:57701"/>
        <dbReference type="ChEBI" id="CHEBI:58702"/>
        <dbReference type="ChEBI" id="CHEBI:145989"/>
        <dbReference type="EC" id="2.5.1.19"/>
    </reaction>
    <physiologicalReaction direction="left-to-right" evidence="11">
        <dbReference type="Rhea" id="RHEA:21257"/>
    </physiologicalReaction>
</comment>
<gene>
    <name evidence="14" type="ORF">U9M48_029962</name>
</gene>